<evidence type="ECO:0000313" key="5">
    <source>
        <dbReference type="Proteomes" id="UP001165378"/>
    </source>
</evidence>
<dbReference type="AlphaFoldDB" id="A0AA41Q7F6"/>
<dbReference type="InterPro" id="IPR011761">
    <property type="entry name" value="ATP-grasp"/>
</dbReference>
<evidence type="ECO:0000256" key="1">
    <source>
        <dbReference type="PROSITE-ProRule" id="PRU00409"/>
    </source>
</evidence>
<sequence>MTSRQVALLLGLAGHDVDVLMPAGRLPLRLPPSIGRVHPVPAFAVDPWGWLDAAEKVMHAEGHDVLISTGEQTAVLSRAESASSALAGRVAAPRFASLERVQDKVSAGVTLTEIGLPQPEAFVVSTAEALRQVSDPPLYVKLPLGIGGAGVHEVQRREELLRLADRLETEGAFAAGGRVLVQHRAEGRLVTVQAVFDNGRLVAAHTYEHTAPGHRGSAAAKRSIELPYAREHITLLGAHIGWHGALAMDGVLTPEGPLWIDVNPRLVEPANAQRSGVDLLGALIGVSLGQAPPALPAGRPDVLTHQFVPAAFAAAEQGRLAVLRELWRAATRTGIYRGSTEELLPARQESYAIPYLLGLATSLLTAPARALTRTAPPEATPHALTPNAWTRIRAGAPPKPQPGPALP</sequence>
<keyword evidence="1" id="KW-0547">Nucleotide-binding</keyword>
<keyword evidence="1" id="KW-0067">ATP-binding</keyword>
<proteinExistence type="predicted"/>
<keyword evidence="5" id="KW-1185">Reference proteome</keyword>
<organism evidence="4 5">
    <name type="scientific">Yinghuangia soli</name>
    <dbReference type="NCBI Taxonomy" id="2908204"/>
    <lineage>
        <taxon>Bacteria</taxon>
        <taxon>Bacillati</taxon>
        <taxon>Actinomycetota</taxon>
        <taxon>Actinomycetes</taxon>
        <taxon>Kitasatosporales</taxon>
        <taxon>Streptomycetaceae</taxon>
        <taxon>Yinghuangia</taxon>
    </lineage>
</organism>
<dbReference type="SUPFAM" id="SSF56059">
    <property type="entry name" value="Glutathione synthetase ATP-binding domain-like"/>
    <property type="match status" value="1"/>
</dbReference>
<dbReference type="GO" id="GO:0005524">
    <property type="term" value="F:ATP binding"/>
    <property type="evidence" value="ECO:0007669"/>
    <property type="project" value="UniProtKB-UniRule"/>
</dbReference>
<name>A0AA41Q7F6_9ACTN</name>
<accession>A0AA41Q7F6</accession>
<evidence type="ECO:0000313" key="4">
    <source>
        <dbReference type="EMBL" id="MCF2532999.1"/>
    </source>
</evidence>
<evidence type="ECO:0000259" key="3">
    <source>
        <dbReference type="PROSITE" id="PS50975"/>
    </source>
</evidence>
<gene>
    <name evidence="4" type="ORF">LZ495_38105</name>
</gene>
<dbReference type="Proteomes" id="UP001165378">
    <property type="component" value="Unassembled WGS sequence"/>
</dbReference>
<dbReference type="RefSeq" id="WP_235057771.1">
    <property type="nucleotide sequence ID" value="NZ_JAKFHA010000042.1"/>
</dbReference>
<dbReference type="Gene3D" id="3.30.470.20">
    <property type="entry name" value="ATP-grasp fold, B domain"/>
    <property type="match status" value="1"/>
</dbReference>
<comment type="caution">
    <text evidence="4">The sequence shown here is derived from an EMBL/GenBank/DDBJ whole genome shotgun (WGS) entry which is preliminary data.</text>
</comment>
<evidence type="ECO:0000256" key="2">
    <source>
        <dbReference type="SAM" id="MobiDB-lite"/>
    </source>
</evidence>
<protein>
    <recommendedName>
        <fullName evidence="3">ATP-grasp domain-containing protein</fullName>
    </recommendedName>
</protein>
<feature type="region of interest" description="Disordered" evidence="2">
    <location>
        <begin position="376"/>
        <end position="407"/>
    </location>
</feature>
<feature type="domain" description="ATP-grasp" evidence="3">
    <location>
        <begin position="108"/>
        <end position="288"/>
    </location>
</feature>
<feature type="compositionally biased region" description="Pro residues" evidence="2">
    <location>
        <begin position="397"/>
        <end position="407"/>
    </location>
</feature>
<dbReference type="PROSITE" id="PS50975">
    <property type="entry name" value="ATP_GRASP"/>
    <property type="match status" value="1"/>
</dbReference>
<dbReference type="EMBL" id="JAKFHA010000042">
    <property type="protein sequence ID" value="MCF2532999.1"/>
    <property type="molecule type" value="Genomic_DNA"/>
</dbReference>
<dbReference type="GO" id="GO:0046872">
    <property type="term" value="F:metal ion binding"/>
    <property type="evidence" value="ECO:0007669"/>
    <property type="project" value="InterPro"/>
</dbReference>
<reference evidence="4" key="1">
    <citation type="submission" date="2022-01" db="EMBL/GenBank/DDBJ databases">
        <title>Genome-Based Taxonomic Classification of the Phylum Actinobacteria.</title>
        <authorList>
            <person name="Gao Y."/>
        </authorList>
    </citation>
    <scope>NUCLEOTIDE SEQUENCE</scope>
    <source>
        <strain evidence="4">KLBMP 8922</strain>
    </source>
</reference>